<evidence type="ECO:0000313" key="3">
    <source>
        <dbReference type="EMBL" id="PKI73133.1"/>
    </source>
</evidence>
<dbReference type="PANTHER" id="PTHR11247:SF79">
    <property type="entry name" value="ALPHA_BETA-HYDROLASES SUPERFAMILY PROTEIN"/>
    <property type="match status" value="1"/>
</dbReference>
<evidence type="ECO:0000313" key="4">
    <source>
        <dbReference type="Proteomes" id="UP000233551"/>
    </source>
</evidence>
<proteinExistence type="predicted"/>
<dbReference type="Proteomes" id="UP000233551">
    <property type="component" value="Unassembled WGS sequence"/>
</dbReference>
<comment type="caution">
    <text evidence="3">The sequence shown here is derived from an EMBL/GenBank/DDBJ whole genome shotgun (WGS) entry which is preliminary data.</text>
</comment>
<evidence type="ECO:0000256" key="2">
    <source>
        <dbReference type="SAM" id="SignalP"/>
    </source>
</evidence>
<dbReference type="GO" id="GO:0016790">
    <property type="term" value="F:thiolester hydrolase activity"/>
    <property type="evidence" value="ECO:0007669"/>
    <property type="project" value="TreeGrafter"/>
</dbReference>
<dbReference type="PANTHER" id="PTHR11247">
    <property type="entry name" value="PALMITOYL-PROTEIN THIOESTERASE/DOLICHYLDIPHOSPHATASE 1"/>
    <property type="match status" value="1"/>
</dbReference>
<reference evidence="3 4" key="1">
    <citation type="submission" date="2017-11" db="EMBL/GenBank/DDBJ databases">
        <title>De-novo sequencing of pomegranate (Punica granatum L.) genome.</title>
        <authorList>
            <person name="Akparov Z."/>
            <person name="Amiraslanov A."/>
            <person name="Hajiyeva S."/>
            <person name="Abbasov M."/>
            <person name="Kaur K."/>
            <person name="Hamwieh A."/>
            <person name="Solovyev V."/>
            <person name="Salamov A."/>
            <person name="Braich B."/>
            <person name="Kosarev P."/>
            <person name="Mahmoud A."/>
            <person name="Hajiyev E."/>
            <person name="Babayeva S."/>
            <person name="Izzatullayeva V."/>
            <person name="Mammadov A."/>
            <person name="Mammadov A."/>
            <person name="Sharifova S."/>
            <person name="Ojaghi J."/>
            <person name="Eynullazada K."/>
            <person name="Bayramov B."/>
            <person name="Abdulazimova A."/>
            <person name="Shahmuradov I."/>
        </authorList>
    </citation>
    <scope>NUCLEOTIDE SEQUENCE [LARGE SCALE GENOMIC DNA]</scope>
    <source>
        <strain evidence="4">cv. AG2017</strain>
        <tissue evidence="3">Leaf</tissue>
    </source>
</reference>
<keyword evidence="1" id="KW-0378">Hydrolase</keyword>
<dbReference type="AlphaFoldDB" id="A0A2I0KXQ7"/>
<evidence type="ECO:0000256" key="1">
    <source>
        <dbReference type="ARBA" id="ARBA00022801"/>
    </source>
</evidence>
<protein>
    <recommendedName>
        <fullName evidence="5">Palmitoyl-protein thioesterase 1-like</fullName>
    </recommendedName>
</protein>
<dbReference type="SUPFAM" id="SSF53474">
    <property type="entry name" value="alpha/beta-Hydrolases"/>
    <property type="match status" value="1"/>
</dbReference>
<feature type="chain" id="PRO_5014112459" description="Palmitoyl-protein thioesterase 1-like" evidence="2">
    <location>
        <begin position="29"/>
        <end position="159"/>
    </location>
</feature>
<feature type="signal peptide" evidence="2">
    <location>
        <begin position="1"/>
        <end position="28"/>
    </location>
</feature>
<organism evidence="3 4">
    <name type="scientific">Punica granatum</name>
    <name type="common">Pomegranate</name>
    <dbReference type="NCBI Taxonomy" id="22663"/>
    <lineage>
        <taxon>Eukaryota</taxon>
        <taxon>Viridiplantae</taxon>
        <taxon>Streptophyta</taxon>
        <taxon>Embryophyta</taxon>
        <taxon>Tracheophyta</taxon>
        <taxon>Spermatophyta</taxon>
        <taxon>Magnoliopsida</taxon>
        <taxon>eudicotyledons</taxon>
        <taxon>Gunneridae</taxon>
        <taxon>Pentapetalae</taxon>
        <taxon>rosids</taxon>
        <taxon>malvids</taxon>
        <taxon>Myrtales</taxon>
        <taxon>Lythraceae</taxon>
        <taxon>Punica</taxon>
    </lineage>
</organism>
<dbReference type="EMBL" id="PGOL01000289">
    <property type="protein sequence ID" value="PKI73133.1"/>
    <property type="molecule type" value="Genomic_DNA"/>
</dbReference>
<dbReference type="InterPro" id="IPR029058">
    <property type="entry name" value="AB_hydrolase_fold"/>
</dbReference>
<evidence type="ECO:0008006" key="5">
    <source>
        <dbReference type="Google" id="ProtNLM"/>
    </source>
</evidence>
<dbReference type="Pfam" id="PF02089">
    <property type="entry name" value="Palm_thioest"/>
    <property type="match status" value="1"/>
</dbReference>
<keyword evidence="2" id="KW-0732">Signal</keyword>
<keyword evidence="4" id="KW-1185">Reference proteome</keyword>
<gene>
    <name evidence="3" type="ORF">CRG98_006475</name>
</gene>
<sequence length="159" mass="17533">MASPRLPSATSFLVCVLALALSAPAARSVPFVVFHGISDACSSKGVTRFTELLSNWSSAEGHCIEIGDGAWDSWTMPLTEQTAIACAKVKSMSELSNGYNLIGLSQLPLHESNFRARVLQPHHRAHDPYHEVLPTYARQFDPELYQNRNDKGQLNKKIP</sequence>
<dbReference type="Gene3D" id="3.40.50.1820">
    <property type="entry name" value="alpha/beta hydrolase"/>
    <property type="match status" value="1"/>
</dbReference>
<name>A0A2I0KXQ7_PUNGR</name>
<accession>A0A2I0KXQ7</accession>
<dbReference type="STRING" id="22663.A0A2I0KXQ7"/>